<dbReference type="Pfam" id="PF05368">
    <property type="entry name" value="NmrA"/>
    <property type="match status" value="1"/>
</dbReference>
<dbReference type="Proteomes" id="UP001194746">
    <property type="component" value="Unassembled WGS sequence"/>
</dbReference>
<protein>
    <recommendedName>
        <fullName evidence="3">NmrA-like domain-containing protein</fullName>
    </recommendedName>
</protein>
<dbReference type="PANTHER" id="PTHR42748">
    <property type="entry name" value="NITROGEN METABOLITE REPRESSION PROTEIN NMRA FAMILY MEMBER"/>
    <property type="match status" value="1"/>
</dbReference>
<evidence type="ECO:0000256" key="1">
    <source>
        <dbReference type="ARBA" id="ARBA00006328"/>
    </source>
</evidence>
<evidence type="ECO:0000259" key="3">
    <source>
        <dbReference type="Pfam" id="PF05368"/>
    </source>
</evidence>
<dbReference type="Gene3D" id="3.40.50.720">
    <property type="entry name" value="NAD(P)-binding Rossmann-like Domain"/>
    <property type="match status" value="1"/>
</dbReference>
<dbReference type="InterPro" id="IPR008030">
    <property type="entry name" value="NmrA-like"/>
</dbReference>
<reference evidence="4" key="2">
    <citation type="submission" date="2020-02" db="EMBL/GenBank/DDBJ databases">
        <authorList>
            <person name="Gilchrist C.L.M."/>
            <person name="Chooi Y.-H."/>
        </authorList>
    </citation>
    <scope>NUCLEOTIDE SEQUENCE</scope>
    <source>
        <strain evidence="4">MST-FP2251</strain>
    </source>
</reference>
<dbReference type="InterPro" id="IPR036291">
    <property type="entry name" value="NAD(P)-bd_dom_sf"/>
</dbReference>
<keyword evidence="2" id="KW-0521">NADP</keyword>
<sequence length="314" mass="35707">MSVDLENDVVLLTCASGKQCSRLIPLLYNKWKQLRLAVNSPSSEELLKAKYPDATVVRADMSRTDDARRIMSGVTTLLYIGPSVHSHETEIGYTMIDAAYHEAQHGTLKHFVYSSVLHPRIRKLMNHDCKRYVEEYLIESGLNYTIVQPSHILDQFPVEKLLQSKDPVFPASFDPQVTFSFTALQDLAEAFANVINEREKHYLAEYTACSTGPVSYADVIGMLSEEIGKPIHIFKKDYYESADQFVSMLQVGKDGDVPRGTRDAIHRLLLYYNFYGIKGNTNVLEWLIGRKSTSVEDFLRQRILEIGRKMDALS</sequence>
<dbReference type="AlphaFoldDB" id="A0AAD4GVC6"/>
<dbReference type="GO" id="GO:0005634">
    <property type="term" value="C:nucleus"/>
    <property type="evidence" value="ECO:0007669"/>
    <property type="project" value="TreeGrafter"/>
</dbReference>
<feature type="domain" description="NmrA-like" evidence="3">
    <location>
        <begin position="7"/>
        <end position="292"/>
    </location>
</feature>
<dbReference type="SUPFAM" id="SSF51735">
    <property type="entry name" value="NAD(P)-binding Rossmann-fold domains"/>
    <property type="match status" value="1"/>
</dbReference>
<name>A0AAD4GVC6_ASPNN</name>
<accession>A0AAD4GVC6</accession>
<evidence type="ECO:0000313" key="5">
    <source>
        <dbReference type="Proteomes" id="UP001194746"/>
    </source>
</evidence>
<dbReference type="InterPro" id="IPR051164">
    <property type="entry name" value="NmrA-like_oxidored"/>
</dbReference>
<keyword evidence="5" id="KW-1185">Reference proteome</keyword>
<evidence type="ECO:0000256" key="2">
    <source>
        <dbReference type="ARBA" id="ARBA00022857"/>
    </source>
</evidence>
<organism evidence="4 5">
    <name type="scientific">Aspergillus nanangensis</name>
    <dbReference type="NCBI Taxonomy" id="2582783"/>
    <lineage>
        <taxon>Eukaryota</taxon>
        <taxon>Fungi</taxon>
        <taxon>Dikarya</taxon>
        <taxon>Ascomycota</taxon>
        <taxon>Pezizomycotina</taxon>
        <taxon>Eurotiomycetes</taxon>
        <taxon>Eurotiomycetidae</taxon>
        <taxon>Eurotiales</taxon>
        <taxon>Aspergillaceae</taxon>
        <taxon>Aspergillus</taxon>
        <taxon>Aspergillus subgen. Circumdati</taxon>
    </lineage>
</organism>
<gene>
    <name evidence="4" type="ORF">FE257_005548</name>
</gene>
<comment type="caution">
    <text evidence="4">The sequence shown here is derived from an EMBL/GenBank/DDBJ whole genome shotgun (WGS) entry which is preliminary data.</text>
</comment>
<proteinExistence type="inferred from homology"/>
<reference evidence="4" key="1">
    <citation type="journal article" date="2019" name="Beilstein J. Org. Chem.">
        <title>Nanangenines: drimane sesquiterpenoids as the dominant metabolite cohort of a novel Australian fungus, Aspergillus nanangensis.</title>
        <authorList>
            <person name="Lacey H.J."/>
            <person name="Gilchrist C.L.M."/>
            <person name="Crombie A."/>
            <person name="Kalaitzis J.A."/>
            <person name="Vuong D."/>
            <person name="Rutledge P.J."/>
            <person name="Turner P."/>
            <person name="Pitt J.I."/>
            <person name="Lacey E."/>
            <person name="Chooi Y.H."/>
            <person name="Piggott A.M."/>
        </authorList>
    </citation>
    <scope>NUCLEOTIDE SEQUENCE</scope>
    <source>
        <strain evidence="4">MST-FP2251</strain>
    </source>
</reference>
<dbReference type="PANTHER" id="PTHR42748:SF31">
    <property type="entry name" value="NMRA-LIKE DOMAIN-CONTAINING PROTEIN-RELATED"/>
    <property type="match status" value="1"/>
</dbReference>
<comment type="similarity">
    <text evidence="1">Belongs to the NmrA-type oxidoreductase family.</text>
</comment>
<evidence type="ECO:0000313" key="4">
    <source>
        <dbReference type="EMBL" id="KAF9890682.1"/>
    </source>
</evidence>
<dbReference type="EMBL" id="VCAU01000024">
    <property type="protein sequence ID" value="KAF9890682.1"/>
    <property type="molecule type" value="Genomic_DNA"/>
</dbReference>